<feature type="compositionally biased region" description="Low complexity" evidence="1">
    <location>
        <begin position="349"/>
        <end position="359"/>
    </location>
</feature>
<dbReference type="EMBL" id="PGCI01000575">
    <property type="protein sequence ID" value="PLW25039.1"/>
    <property type="molecule type" value="Genomic_DNA"/>
</dbReference>
<sequence length="359" mass="39699">MRTHSGTDTNQEAVDQSGNNAPQEEGRLSKNPEGGNGTGSNQQPPNAKSLERSALADRLGMPETAEDKIELNGESKDQLHRRNGQKSRERSKQPLTGELASLIRKAIHAKEQNDQPTAGLFYDMYRTLKGSSAEEPQPSATRKRPNPRMKGQDDQQHGHSPGEEKDDSDSDNESEVGDLKFISGAVPKHDKMGFTPYFNKNIKELKGPLPLTIFNKSWKNAAILYHAEKQARIDDVLSDQNHYTGYPYPSEWTQSFADNADAILAKDGFMEALRYDIQVGTNCFAHWVTLEDGTKSLADISVFCQKIANSAYATCQKFKELEFEDNPYAAGGTRANWDPTTGSHRGNKKAAPPKATQAT</sequence>
<evidence type="ECO:0000313" key="3">
    <source>
        <dbReference type="Proteomes" id="UP000235392"/>
    </source>
</evidence>
<feature type="region of interest" description="Disordered" evidence="1">
    <location>
        <begin position="329"/>
        <end position="359"/>
    </location>
</feature>
<feature type="region of interest" description="Disordered" evidence="1">
    <location>
        <begin position="129"/>
        <end position="175"/>
    </location>
</feature>
<organism evidence="2 3">
    <name type="scientific">Puccinia coronata f. sp. avenae</name>
    <dbReference type="NCBI Taxonomy" id="200324"/>
    <lineage>
        <taxon>Eukaryota</taxon>
        <taxon>Fungi</taxon>
        <taxon>Dikarya</taxon>
        <taxon>Basidiomycota</taxon>
        <taxon>Pucciniomycotina</taxon>
        <taxon>Pucciniomycetes</taxon>
        <taxon>Pucciniales</taxon>
        <taxon>Pucciniaceae</taxon>
        <taxon>Puccinia</taxon>
    </lineage>
</organism>
<feature type="compositionally biased region" description="Polar residues" evidence="1">
    <location>
        <begin position="1"/>
        <end position="22"/>
    </location>
</feature>
<protein>
    <submittedName>
        <fullName evidence="2">Uncharacterized protein</fullName>
    </submittedName>
</protein>
<dbReference type="Proteomes" id="UP000235392">
    <property type="component" value="Unassembled WGS sequence"/>
</dbReference>
<name>A0A2N5THV0_9BASI</name>
<dbReference type="AlphaFoldDB" id="A0A2N5THV0"/>
<feature type="compositionally biased region" description="Acidic residues" evidence="1">
    <location>
        <begin position="164"/>
        <end position="175"/>
    </location>
</feature>
<accession>A0A2N5THV0</accession>
<evidence type="ECO:0000256" key="1">
    <source>
        <dbReference type="SAM" id="MobiDB-lite"/>
    </source>
</evidence>
<reference evidence="2 3" key="1">
    <citation type="submission" date="2017-11" db="EMBL/GenBank/DDBJ databases">
        <title>De novo assembly and phasing of dikaryotic genomes from two isolates of Puccinia coronata f. sp. avenae, the causal agent of oat crown rust.</title>
        <authorList>
            <person name="Miller M.E."/>
            <person name="Zhang Y."/>
            <person name="Omidvar V."/>
            <person name="Sperschneider J."/>
            <person name="Schwessinger B."/>
            <person name="Raley C."/>
            <person name="Palmer J.M."/>
            <person name="Garnica D."/>
            <person name="Upadhyaya N."/>
            <person name="Rathjen J."/>
            <person name="Taylor J.M."/>
            <person name="Park R.F."/>
            <person name="Dodds P.N."/>
            <person name="Hirsch C.D."/>
            <person name="Kianian S.F."/>
            <person name="Figueroa M."/>
        </authorList>
    </citation>
    <scope>NUCLEOTIDE SEQUENCE [LARGE SCALE GENOMIC DNA]</scope>
    <source>
        <strain evidence="2">12SD80</strain>
    </source>
</reference>
<gene>
    <name evidence="2" type="ORF">PCASD_26782</name>
</gene>
<comment type="caution">
    <text evidence="2">The sequence shown here is derived from an EMBL/GenBank/DDBJ whole genome shotgun (WGS) entry which is preliminary data.</text>
</comment>
<proteinExistence type="predicted"/>
<feature type="region of interest" description="Disordered" evidence="1">
    <location>
        <begin position="1"/>
        <end position="99"/>
    </location>
</feature>
<evidence type="ECO:0000313" key="2">
    <source>
        <dbReference type="EMBL" id="PLW25039.1"/>
    </source>
</evidence>
<feature type="compositionally biased region" description="Basic and acidic residues" evidence="1">
    <location>
        <begin position="150"/>
        <end position="163"/>
    </location>
</feature>
<feature type="compositionally biased region" description="Basic and acidic residues" evidence="1">
    <location>
        <begin position="65"/>
        <end position="92"/>
    </location>
</feature>